<reference evidence="6" key="1">
    <citation type="journal article" date="2019" name="Int. J. Syst. Evol. Microbiol.">
        <title>The Global Catalogue of Microorganisms (GCM) 10K type strain sequencing project: providing services to taxonomists for standard genome sequencing and annotation.</title>
        <authorList>
            <consortium name="The Broad Institute Genomics Platform"/>
            <consortium name="The Broad Institute Genome Sequencing Center for Infectious Disease"/>
            <person name="Wu L."/>
            <person name="Ma J."/>
        </authorList>
    </citation>
    <scope>NUCLEOTIDE SEQUENCE [LARGE SCALE GENOMIC DNA]</scope>
    <source>
        <strain evidence="6">JCM 31202</strain>
    </source>
</reference>
<evidence type="ECO:0000313" key="6">
    <source>
        <dbReference type="Proteomes" id="UP001596972"/>
    </source>
</evidence>
<dbReference type="InterPro" id="IPR036428">
    <property type="entry name" value="PCD_sf"/>
</dbReference>
<evidence type="ECO:0000256" key="4">
    <source>
        <dbReference type="HAMAP-Rule" id="MF_00434"/>
    </source>
</evidence>
<organism evidence="5 6">
    <name type="scientific">Actinomadura sediminis</name>
    <dbReference type="NCBI Taxonomy" id="1038904"/>
    <lineage>
        <taxon>Bacteria</taxon>
        <taxon>Bacillati</taxon>
        <taxon>Actinomycetota</taxon>
        <taxon>Actinomycetes</taxon>
        <taxon>Streptosporangiales</taxon>
        <taxon>Thermomonosporaceae</taxon>
        <taxon>Actinomadura</taxon>
    </lineage>
</organism>
<dbReference type="NCBIfam" id="NF002017">
    <property type="entry name" value="PRK00823.1-2"/>
    <property type="match status" value="1"/>
</dbReference>
<protein>
    <recommendedName>
        <fullName evidence="4">Putative pterin-4-alpha-carbinolamine dehydratase</fullName>
        <shortName evidence="4">PHS</shortName>
        <ecNumber evidence="4">4.2.1.96</ecNumber>
    </recommendedName>
    <alternativeName>
        <fullName evidence="4">4-alpha-hydroxy-tetrahydropterin dehydratase</fullName>
    </alternativeName>
    <alternativeName>
        <fullName evidence="4">Pterin carbinolamine dehydratase</fullName>
        <shortName evidence="4">PCD</shortName>
    </alternativeName>
</protein>
<accession>A0ABW3F2K5</accession>
<comment type="similarity">
    <text evidence="2 4">Belongs to the pterin-4-alpha-carbinolamine dehydratase family.</text>
</comment>
<evidence type="ECO:0000256" key="1">
    <source>
        <dbReference type="ARBA" id="ARBA00001554"/>
    </source>
</evidence>
<name>A0ABW3F2K5_9ACTN</name>
<dbReference type="EC" id="4.2.1.96" evidence="4"/>
<dbReference type="RefSeq" id="WP_378307148.1">
    <property type="nucleotide sequence ID" value="NZ_JBHTJA010000171.1"/>
</dbReference>
<dbReference type="GO" id="GO:0008124">
    <property type="term" value="F:4-alpha-hydroxytetrahydrobiopterin dehydratase activity"/>
    <property type="evidence" value="ECO:0007669"/>
    <property type="project" value="UniProtKB-EC"/>
</dbReference>
<evidence type="ECO:0000256" key="2">
    <source>
        <dbReference type="ARBA" id="ARBA00006472"/>
    </source>
</evidence>
<dbReference type="Pfam" id="PF01329">
    <property type="entry name" value="Pterin_4a"/>
    <property type="match status" value="1"/>
</dbReference>
<keyword evidence="6" id="KW-1185">Reference proteome</keyword>
<dbReference type="EMBL" id="JBHTJA010000171">
    <property type="protein sequence ID" value="MFD0905837.1"/>
    <property type="molecule type" value="Genomic_DNA"/>
</dbReference>
<comment type="catalytic activity">
    <reaction evidence="1 4">
        <text>(4aS,6R)-4a-hydroxy-L-erythro-5,6,7,8-tetrahydrobiopterin = (6R)-L-erythro-6,7-dihydrobiopterin + H2O</text>
        <dbReference type="Rhea" id="RHEA:11920"/>
        <dbReference type="ChEBI" id="CHEBI:15377"/>
        <dbReference type="ChEBI" id="CHEBI:15642"/>
        <dbReference type="ChEBI" id="CHEBI:43120"/>
        <dbReference type="EC" id="4.2.1.96"/>
    </reaction>
</comment>
<gene>
    <name evidence="5" type="ORF">ACFQ11_36075</name>
</gene>
<keyword evidence="3 4" id="KW-0456">Lyase</keyword>
<sequence length="103" mass="11090">MADTLDDAAVAERLSALPDWTRDGDAIRRQVRAATFLDGIDLVTRVARAAEAADHHPDIDIRWRTLTFTLTTHSAGGLTVKDFDLAARIDGLAARAAGDGPHE</sequence>
<dbReference type="Proteomes" id="UP001596972">
    <property type="component" value="Unassembled WGS sequence"/>
</dbReference>
<dbReference type="SUPFAM" id="SSF55248">
    <property type="entry name" value="PCD-like"/>
    <property type="match status" value="1"/>
</dbReference>
<dbReference type="CDD" id="cd00488">
    <property type="entry name" value="PCD_DCoH"/>
    <property type="match status" value="1"/>
</dbReference>
<proteinExistence type="inferred from homology"/>
<evidence type="ECO:0000313" key="5">
    <source>
        <dbReference type="EMBL" id="MFD0905837.1"/>
    </source>
</evidence>
<dbReference type="PANTHER" id="PTHR12599:SF0">
    <property type="entry name" value="PTERIN-4-ALPHA-CARBINOLAMINE DEHYDRATASE"/>
    <property type="match status" value="1"/>
</dbReference>
<dbReference type="Gene3D" id="3.30.1360.20">
    <property type="entry name" value="Transcriptional coactivator/pterin dehydratase"/>
    <property type="match status" value="1"/>
</dbReference>
<dbReference type="InterPro" id="IPR001533">
    <property type="entry name" value="Pterin_deHydtase"/>
</dbReference>
<dbReference type="PANTHER" id="PTHR12599">
    <property type="entry name" value="PTERIN-4-ALPHA-CARBINOLAMINE DEHYDRATASE"/>
    <property type="match status" value="1"/>
</dbReference>
<evidence type="ECO:0000256" key="3">
    <source>
        <dbReference type="ARBA" id="ARBA00023239"/>
    </source>
</evidence>
<dbReference type="HAMAP" id="MF_00434">
    <property type="entry name" value="Pterin_4_alpha"/>
    <property type="match status" value="1"/>
</dbReference>
<comment type="caution">
    <text evidence="5">The sequence shown here is derived from an EMBL/GenBank/DDBJ whole genome shotgun (WGS) entry which is preliminary data.</text>
</comment>